<organism evidence="1 2">
    <name type="scientific">Rhodonellum psychrophilum GCM71 = DSM 17998</name>
    <dbReference type="NCBI Taxonomy" id="1123057"/>
    <lineage>
        <taxon>Bacteria</taxon>
        <taxon>Pseudomonadati</taxon>
        <taxon>Bacteroidota</taxon>
        <taxon>Cytophagia</taxon>
        <taxon>Cytophagales</taxon>
        <taxon>Cytophagaceae</taxon>
        <taxon>Rhodonellum</taxon>
    </lineage>
</organism>
<gene>
    <name evidence="1" type="ORF">P872_20685</name>
</gene>
<evidence type="ECO:0000313" key="1">
    <source>
        <dbReference type="EMBL" id="ERM81140.1"/>
    </source>
</evidence>
<dbReference type="Proteomes" id="UP000016843">
    <property type="component" value="Unassembled WGS sequence"/>
</dbReference>
<dbReference type="EMBL" id="AWXR01000061">
    <property type="protein sequence ID" value="ERM81140.1"/>
    <property type="molecule type" value="Genomic_DNA"/>
</dbReference>
<comment type="caution">
    <text evidence="1">The sequence shown here is derived from an EMBL/GenBank/DDBJ whole genome shotgun (WGS) entry which is preliminary data.</text>
</comment>
<name>U5BKZ1_9BACT</name>
<evidence type="ECO:0000313" key="2">
    <source>
        <dbReference type="Proteomes" id="UP000016843"/>
    </source>
</evidence>
<keyword evidence="2" id="KW-1185">Reference proteome</keyword>
<reference evidence="1 2" key="1">
    <citation type="journal article" date="2013" name="Genome Announc.">
        <title>Draft Genome Sequence of the Psychrophilic and Alkaliphilic Rhodonellum psychrophilum Strain GCM71T.</title>
        <authorList>
            <person name="Hauptmann A.L."/>
            <person name="Glaring M.A."/>
            <person name="Hallin P.F."/>
            <person name="Prieme A."/>
            <person name="Stougaard P."/>
        </authorList>
    </citation>
    <scope>NUCLEOTIDE SEQUENCE [LARGE SCALE GENOMIC DNA]</scope>
    <source>
        <strain evidence="1 2">GCM71</strain>
    </source>
</reference>
<proteinExistence type="predicted"/>
<sequence>MSIEKVGAEENASSGLLGFCPFKGVGEFRIQLVTKYLSKQEWISP</sequence>
<dbReference type="AlphaFoldDB" id="U5BKZ1"/>
<accession>U5BKZ1</accession>
<protein>
    <submittedName>
        <fullName evidence="1">Uncharacterized protein</fullName>
    </submittedName>
</protein>